<sequence length="168" mass="19268">MAHHTFIDYMGTPISGWIVPQQQYSSGSGRFQPRPSIKFSDDGRWGMKLKRALDMDFRGMPDSAAQAVLSETGTKVAIRILWPGYLPWTQHMHAFDHTNARQPITKSRLAYDIARLVKLFYDDMQHAQSSEASADWWVSRMRFEDLILLELRNVSAGSWQPVLCLAPR</sequence>
<keyword evidence="2" id="KW-1185">Reference proteome</keyword>
<proteinExistence type="predicted"/>
<name>A0ACB8U0K4_9APHY</name>
<evidence type="ECO:0000313" key="2">
    <source>
        <dbReference type="Proteomes" id="UP001055072"/>
    </source>
</evidence>
<evidence type="ECO:0000313" key="1">
    <source>
        <dbReference type="EMBL" id="KAI0087828.1"/>
    </source>
</evidence>
<dbReference type="EMBL" id="MU274916">
    <property type="protein sequence ID" value="KAI0087828.1"/>
    <property type="molecule type" value="Genomic_DNA"/>
</dbReference>
<accession>A0ACB8U0K4</accession>
<organism evidence="1 2">
    <name type="scientific">Irpex rosettiformis</name>
    <dbReference type="NCBI Taxonomy" id="378272"/>
    <lineage>
        <taxon>Eukaryota</taxon>
        <taxon>Fungi</taxon>
        <taxon>Dikarya</taxon>
        <taxon>Basidiomycota</taxon>
        <taxon>Agaricomycotina</taxon>
        <taxon>Agaricomycetes</taxon>
        <taxon>Polyporales</taxon>
        <taxon>Irpicaceae</taxon>
        <taxon>Irpex</taxon>
    </lineage>
</organism>
<reference evidence="1" key="1">
    <citation type="journal article" date="2021" name="Environ. Microbiol.">
        <title>Gene family expansions and transcriptome signatures uncover fungal adaptations to wood decay.</title>
        <authorList>
            <person name="Hage H."/>
            <person name="Miyauchi S."/>
            <person name="Viragh M."/>
            <person name="Drula E."/>
            <person name="Min B."/>
            <person name="Chaduli D."/>
            <person name="Navarro D."/>
            <person name="Favel A."/>
            <person name="Norest M."/>
            <person name="Lesage-Meessen L."/>
            <person name="Balint B."/>
            <person name="Merenyi Z."/>
            <person name="de Eugenio L."/>
            <person name="Morin E."/>
            <person name="Martinez A.T."/>
            <person name="Baldrian P."/>
            <person name="Stursova M."/>
            <person name="Martinez M.J."/>
            <person name="Novotny C."/>
            <person name="Magnuson J.K."/>
            <person name="Spatafora J.W."/>
            <person name="Maurice S."/>
            <person name="Pangilinan J."/>
            <person name="Andreopoulos W."/>
            <person name="LaButti K."/>
            <person name="Hundley H."/>
            <person name="Na H."/>
            <person name="Kuo A."/>
            <person name="Barry K."/>
            <person name="Lipzen A."/>
            <person name="Henrissat B."/>
            <person name="Riley R."/>
            <person name="Ahrendt S."/>
            <person name="Nagy L.G."/>
            <person name="Grigoriev I.V."/>
            <person name="Martin F."/>
            <person name="Rosso M.N."/>
        </authorList>
    </citation>
    <scope>NUCLEOTIDE SEQUENCE</scope>
    <source>
        <strain evidence="1">CBS 384.51</strain>
    </source>
</reference>
<protein>
    <submittedName>
        <fullName evidence="1">Uncharacterized protein</fullName>
    </submittedName>
</protein>
<comment type="caution">
    <text evidence="1">The sequence shown here is derived from an EMBL/GenBank/DDBJ whole genome shotgun (WGS) entry which is preliminary data.</text>
</comment>
<dbReference type="Proteomes" id="UP001055072">
    <property type="component" value="Unassembled WGS sequence"/>
</dbReference>
<gene>
    <name evidence="1" type="ORF">BDY19DRAFT_226246</name>
</gene>